<feature type="compositionally biased region" description="Basic and acidic residues" evidence="1">
    <location>
        <begin position="46"/>
        <end position="55"/>
    </location>
</feature>
<evidence type="ECO:0000256" key="1">
    <source>
        <dbReference type="SAM" id="MobiDB-lite"/>
    </source>
</evidence>
<comment type="caution">
    <text evidence="2">The sequence shown here is derived from an EMBL/GenBank/DDBJ whole genome shotgun (WGS) entry which is preliminary data.</text>
</comment>
<evidence type="ECO:0000313" key="3">
    <source>
        <dbReference type="Proteomes" id="UP001433268"/>
    </source>
</evidence>
<keyword evidence="3" id="KW-1185">Reference proteome</keyword>
<feature type="compositionally biased region" description="Low complexity" evidence="1">
    <location>
        <begin position="413"/>
        <end position="425"/>
    </location>
</feature>
<feature type="compositionally biased region" description="Basic and acidic residues" evidence="1">
    <location>
        <begin position="64"/>
        <end position="75"/>
    </location>
</feature>
<gene>
    <name evidence="2" type="ORF">PG997_010175</name>
</gene>
<dbReference type="RefSeq" id="XP_066666452.1">
    <property type="nucleotide sequence ID" value="XM_066814490.1"/>
</dbReference>
<feature type="region of interest" description="Disordered" evidence="1">
    <location>
        <begin position="30"/>
        <end position="83"/>
    </location>
</feature>
<proteinExistence type="predicted"/>
<dbReference type="EMBL" id="JAQQWN010000007">
    <property type="protein sequence ID" value="KAK8075512.1"/>
    <property type="molecule type" value="Genomic_DNA"/>
</dbReference>
<organism evidence="2 3">
    <name type="scientific">Apiospora hydei</name>
    <dbReference type="NCBI Taxonomy" id="1337664"/>
    <lineage>
        <taxon>Eukaryota</taxon>
        <taxon>Fungi</taxon>
        <taxon>Dikarya</taxon>
        <taxon>Ascomycota</taxon>
        <taxon>Pezizomycotina</taxon>
        <taxon>Sordariomycetes</taxon>
        <taxon>Xylariomycetidae</taxon>
        <taxon>Amphisphaeriales</taxon>
        <taxon>Apiosporaceae</taxon>
        <taxon>Apiospora</taxon>
    </lineage>
</organism>
<dbReference type="Proteomes" id="UP001433268">
    <property type="component" value="Unassembled WGS sequence"/>
</dbReference>
<feature type="region of interest" description="Disordered" evidence="1">
    <location>
        <begin position="399"/>
        <end position="432"/>
    </location>
</feature>
<dbReference type="GeneID" id="92047550"/>
<sequence length="432" mass="48632">MASHQATLNEDNKRLMREIAKLKLENGILRRRVKPSAPRNVPQLKEPSETTDKSYLRPTIASLNREKGAEEERPAPTKPAPTMPQVTYPTMVYPYMQHTVSSYEKAIYGSSRNPRSAVWGSSEDGKATMVDCYEDESNLWGTNGFGENPWEESSKEPPAPLPAPVPAEEVEALKQQTRLCDSSWENPAASYMVIPSVIGYRLLSEALSGSKGAFHDFCKRRGPRLWRCEFPGGPQEVRFEAALYDDYRAKFDIPGVPIYRLLDGARKLRNQFSHFPGQSGNHAADYDHYIEYAQSLAVALNDAPRANRLQALRDELRVVAAETLREIENLGCASIACNPHYWEPHHDAFFYHFRVYRDNDHPFPSIDGFLFSPTIALAVQAHLWQNSIYGGSGCFLMPEESDQSDQANHPEATETPEVTETPEATEIPEDLS</sequence>
<reference evidence="2 3" key="1">
    <citation type="submission" date="2023-01" db="EMBL/GenBank/DDBJ databases">
        <title>Analysis of 21 Apiospora genomes using comparative genomics revels a genus with tremendous synthesis potential of carbohydrate active enzymes and secondary metabolites.</title>
        <authorList>
            <person name="Sorensen T."/>
        </authorList>
    </citation>
    <scope>NUCLEOTIDE SEQUENCE [LARGE SCALE GENOMIC DNA]</scope>
    <source>
        <strain evidence="2 3">CBS 114990</strain>
    </source>
</reference>
<accession>A0ABR1VWB0</accession>
<name>A0ABR1VWB0_9PEZI</name>
<evidence type="ECO:0000313" key="2">
    <source>
        <dbReference type="EMBL" id="KAK8075512.1"/>
    </source>
</evidence>
<protein>
    <submittedName>
        <fullName evidence="2">Uncharacterized protein</fullName>
    </submittedName>
</protein>